<evidence type="ECO:0000256" key="9">
    <source>
        <dbReference type="RuleBase" id="RU363064"/>
    </source>
</evidence>
<dbReference type="EMBL" id="CP019445">
    <property type="protein sequence ID" value="APZ03965.1"/>
    <property type="molecule type" value="Genomic_DNA"/>
</dbReference>
<keyword evidence="3 9" id="KW-0813">Transport</keyword>
<protein>
    <submittedName>
        <fullName evidence="10">Sodium:alanine symporter family protein</fullName>
    </submittedName>
</protein>
<dbReference type="GO" id="GO:0005283">
    <property type="term" value="F:amino acid:sodium symporter activity"/>
    <property type="evidence" value="ECO:0007669"/>
    <property type="project" value="InterPro"/>
</dbReference>
<feature type="transmembrane region" description="Helical" evidence="9">
    <location>
        <begin position="12"/>
        <end position="34"/>
    </location>
</feature>
<keyword evidence="9" id="KW-0997">Cell inner membrane</keyword>
<keyword evidence="5 9" id="KW-0812">Transmembrane</keyword>
<comment type="subcellular location">
    <subcellularLocation>
        <location evidence="9">Cell inner membrane</location>
        <topology evidence="9">Multi-pass membrane protein</topology>
    </subcellularLocation>
    <subcellularLocation>
        <location evidence="1">Cell membrane</location>
        <topology evidence="1">Multi-pass membrane protein</topology>
    </subcellularLocation>
</comment>
<feature type="transmembrane region" description="Helical" evidence="9">
    <location>
        <begin position="206"/>
        <end position="225"/>
    </location>
</feature>
<dbReference type="Proteomes" id="UP000187148">
    <property type="component" value="Chromosome"/>
</dbReference>
<evidence type="ECO:0000256" key="7">
    <source>
        <dbReference type="ARBA" id="ARBA00022989"/>
    </source>
</evidence>
<dbReference type="Gene3D" id="1.20.1740.10">
    <property type="entry name" value="Amino acid/polyamine transporter I"/>
    <property type="match status" value="1"/>
</dbReference>
<dbReference type="NCBIfam" id="TIGR00835">
    <property type="entry name" value="agcS"/>
    <property type="match status" value="1"/>
</dbReference>
<dbReference type="FunFam" id="1.20.1740.10:FF:000004">
    <property type="entry name" value="Sodium:alanine symporter family protein"/>
    <property type="match status" value="1"/>
</dbReference>
<keyword evidence="4" id="KW-1003">Cell membrane</keyword>
<dbReference type="RefSeq" id="WP_076768926.1">
    <property type="nucleotide sequence ID" value="NZ_CP019445.1"/>
</dbReference>
<sequence>MPEFFSFISEILWGSLMVYLLAAAGIWFAFRSLFVPFRFFRDFGKSLKSGRSVPPGALTSWQALCLSLATRLGSGNLAGVAFALTAGGPGAIFWMWIAALISMATSFAECALAQLYKERDANNQLRGGPAWYMARGLGMRWMGVLFSIFLLLAYGLVFNTIQSSVVTRAVHFAWQVPGTLTGLVLAVGCLLFMTRGLAVLSRLMQWMVPLIALAWIVVSFSISLWHASLLPEVFETIFKSAFGWQEAATGTMAWTLSQAMTSGFQRSMSTNEAGMGSSPNAAAMAASSPPHPVAQGIVQMIGVLTDTFLVCTASAMMLLLAGSGPTETESSLIGIQLMQQAMVSLAGSWSAGFLALVVLLFAFTSILANYLYAENNLIFLGRNSRGNLLLLRGVVVVMVLCGSLVSVPLIWHIADVVMALMAMINLTAILLLSPVVKLLAGDYLRQRKLGIEPVFNPQRYPEIQRQLAPGSWDSLPPPSR</sequence>
<organism evidence="10 11">
    <name type="scientific">Kosakonia cowanii JCM 10956 = DSM 18146</name>
    <dbReference type="NCBI Taxonomy" id="1300165"/>
    <lineage>
        <taxon>Bacteria</taxon>
        <taxon>Pseudomonadati</taxon>
        <taxon>Pseudomonadota</taxon>
        <taxon>Gammaproteobacteria</taxon>
        <taxon>Enterobacterales</taxon>
        <taxon>Enterobacteriaceae</taxon>
        <taxon>Kosakonia</taxon>
    </lineage>
</organism>
<feature type="transmembrane region" description="Helical" evidence="9">
    <location>
        <begin position="297"/>
        <end position="321"/>
    </location>
</feature>
<name>A0A807LEP2_9ENTR</name>
<feature type="transmembrane region" description="Helical" evidence="9">
    <location>
        <begin position="172"/>
        <end position="194"/>
    </location>
</feature>
<evidence type="ECO:0000256" key="8">
    <source>
        <dbReference type="ARBA" id="ARBA00023136"/>
    </source>
</evidence>
<evidence type="ECO:0000256" key="5">
    <source>
        <dbReference type="ARBA" id="ARBA00022692"/>
    </source>
</evidence>
<evidence type="ECO:0000256" key="2">
    <source>
        <dbReference type="ARBA" id="ARBA00009261"/>
    </source>
</evidence>
<evidence type="ECO:0000256" key="6">
    <source>
        <dbReference type="ARBA" id="ARBA00022847"/>
    </source>
</evidence>
<dbReference type="Pfam" id="PF01235">
    <property type="entry name" value="Na_Ala_symp"/>
    <property type="match status" value="1"/>
</dbReference>
<keyword evidence="7 9" id="KW-1133">Transmembrane helix</keyword>
<evidence type="ECO:0000256" key="1">
    <source>
        <dbReference type="ARBA" id="ARBA00004651"/>
    </source>
</evidence>
<keyword evidence="11" id="KW-1185">Reference proteome</keyword>
<evidence type="ECO:0000313" key="11">
    <source>
        <dbReference type="Proteomes" id="UP000187148"/>
    </source>
</evidence>
<feature type="transmembrane region" description="Helical" evidence="9">
    <location>
        <begin position="389"/>
        <end position="411"/>
    </location>
</feature>
<keyword evidence="8 9" id="KW-0472">Membrane</keyword>
<dbReference type="PANTHER" id="PTHR30330:SF1">
    <property type="entry name" value="AMINO-ACID CARRIER PROTEIN ALST"/>
    <property type="match status" value="1"/>
</dbReference>
<dbReference type="PANTHER" id="PTHR30330">
    <property type="entry name" value="AGSS FAMILY TRANSPORTER, SODIUM-ALANINE"/>
    <property type="match status" value="1"/>
</dbReference>
<comment type="similarity">
    <text evidence="2 9">Belongs to the alanine or glycine:cation symporter (AGCS) (TC 2.A.25) family.</text>
</comment>
<reference evidence="10 11" key="1">
    <citation type="submission" date="2017-01" db="EMBL/GenBank/DDBJ databases">
        <authorList>
            <person name="Cao J.-M."/>
        </authorList>
    </citation>
    <scope>NUCLEOTIDE SEQUENCE [LARGE SCALE GENOMIC DNA]</scope>
    <source>
        <strain evidence="10 11">888-76</strain>
    </source>
</reference>
<dbReference type="GO" id="GO:0005886">
    <property type="term" value="C:plasma membrane"/>
    <property type="evidence" value="ECO:0007669"/>
    <property type="project" value="UniProtKB-SubCell"/>
</dbReference>
<dbReference type="PRINTS" id="PR00175">
    <property type="entry name" value="NAALASMPORT"/>
</dbReference>
<evidence type="ECO:0000256" key="4">
    <source>
        <dbReference type="ARBA" id="ARBA00022475"/>
    </source>
</evidence>
<dbReference type="KEGG" id="kco:BWI95_02180"/>
<proteinExistence type="inferred from homology"/>
<evidence type="ECO:0000313" key="10">
    <source>
        <dbReference type="EMBL" id="APZ03965.1"/>
    </source>
</evidence>
<dbReference type="InterPro" id="IPR001463">
    <property type="entry name" value="Na/Ala_symport"/>
</dbReference>
<gene>
    <name evidence="10" type="ORF">BWI95_02180</name>
</gene>
<feature type="transmembrane region" description="Helical" evidence="9">
    <location>
        <begin position="341"/>
        <end position="368"/>
    </location>
</feature>
<evidence type="ECO:0000256" key="3">
    <source>
        <dbReference type="ARBA" id="ARBA00022448"/>
    </source>
</evidence>
<feature type="transmembrane region" description="Helical" evidence="9">
    <location>
        <begin position="417"/>
        <end position="440"/>
    </location>
</feature>
<feature type="transmembrane region" description="Helical" evidence="9">
    <location>
        <begin position="137"/>
        <end position="157"/>
    </location>
</feature>
<dbReference type="AlphaFoldDB" id="A0A807LEP2"/>
<keyword evidence="6 9" id="KW-0769">Symport</keyword>
<accession>A0A807LEP2</accession>